<dbReference type="Proteomes" id="UP000240883">
    <property type="component" value="Unassembled WGS sequence"/>
</dbReference>
<accession>A0A2T2NL22</accession>
<keyword evidence="2" id="KW-1185">Reference proteome</keyword>
<protein>
    <submittedName>
        <fullName evidence="1">Uncharacterized protein</fullName>
    </submittedName>
</protein>
<dbReference type="AlphaFoldDB" id="A0A2T2NL22"/>
<name>A0A2T2NL22_CORCC</name>
<proteinExistence type="predicted"/>
<organism evidence="1 2">
    <name type="scientific">Corynespora cassiicola Philippines</name>
    <dbReference type="NCBI Taxonomy" id="1448308"/>
    <lineage>
        <taxon>Eukaryota</taxon>
        <taxon>Fungi</taxon>
        <taxon>Dikarya</taxon>
        <taxon>Ascomycota</taxon>
        <taxon>Pezizomycotina</taxon>
        <taxon>Dothideomycetes</taxon>
        <taxon>Pleosporomycetidae</taxon>
        <taxon>Pleosporales</taxon>
        <taxon>Corynesporascaceae</taxon>
        <taxon>Corynespora</taxon>
    </lineage>
</organism>
<dbReference type="EMBL" id="KZ678136">
    <property type="protein sequence ID" value="PSN66123.1"/>
    <property type="molecule type" value="Genomic_DNA"/>
</dbReference>
<reference evidence="1 2" key="1">
    <citation type="journal article" date="2018" name="Front. Microbiol.">
        <title>Genome-Wide Analysis of Corynespora cassiicola Leaf Fall Disease Putative Effectors.</title>
        <authorList>
            <person name="Lopez D."/>
            <person name="Ribeiro S."/>
            <person name="Label P."/>
            <person name="Fumanal B."/>
            <person name="Venisse J.S."/>
            <person name="Kohler A."/>
            <person name="de Oliveira R.R."/>
            <person name="Labutti K."/>
            <person name="Lipzen A."/>
            <person name="Lail K."/>
            <person name="Bauer D."/>
            <person name="Ohm R.A."/>
            <person name="Barry K.W."/>
            <person name="Spatafora J."/>
            <person name="Grigoriev I.V."/>
            <person name="Martin F.M."/>
            <person name="Pujade-Renaud V."/>
        </authorList>
    </citation>
    <scope>NUCLEOTIDE SEQUENCE [LARGE SCALE GENOMIC DNA]</scope>
    <source>
        <strain evidence="1 2">Philippines</strain>
    </source>
</reference>
<dbReference type="OrthoDB" id="10630313at2759"/>
<gene>
    <name evidence="1" type="ORF">BS50DRAFT_588889</name>
</gene>
<sequence>MVFVAVLSTSEADWPADWDGGSHVLILADAQCERSAAVARPVPPLDLSQALSGWLDAVALGDMQACPPMAQAQDWEFGLNCASVLCCTASFPEGIPAAPTTCAKRGAGSITPPTSRPAAVGRLRPCEHDMLIASWDVGAGYSEKSLSQCRR</sequence>
<evidence type="ECO:0000313" key="1">
    <source>
        <dbReference type="EMBL" id="PSN66123.1"/>
    </source>
</evidence>
<evidence type="ECO:0000313" key="2">
    <source>
        <dbReference type="Proteomes" id="UP000240883"/>
    </source>
</evidence>